<keyword evidence="9" id="KW-0472">Membrane</keyword>
<evidence type="ECO:0000256" key="11">
    <source>
        <dbReference type="SAM" id="Coils"/>
    </source>
</evidence>
<protein>
    <submittedName>
        <fullName evidence="16">YadA-like family protein</fullName>
    </submittedName>
</protein>
<dbReference type="InterPro" id="IPR011049">
    <property type="entry name" value="Serralysin-like_metalloprot_C"/>
</dbReference>
<feature type="domain" description="Trimeric autotransporter adhesin YadA-like head" evidence="14">
    <location>
        <begin position="548"/>
        <end position="572"/>
    </location>
</feature>
<evidence type="ECO:0000256" key="8">
    <source>
        <dbReference type="ARBA" id="ARBA00022927"/>
    </source>
</evidence>
<dbReference type="SUPFAM" id="SSF101967">
    <property type="entry name" value="Adhesin YadA, collagen-binding domain"/>
    <property type="match status" value="2"/>
</dbReference>
<dbReference type="InterPro" id="IPR008640">
    <property type="entry name" value="Adhesin_Head_dom"/>
</dbReference>
<dbReference type="CDD" id="cd12820">
    <property type="entry name" value="LbR_YadA-like"/>
    <property type="match status" value="1"/>
</dbReference>
<dbReference type="SUPFAM" id="SSF54523">
    <property type="entry name" value="Pili subunits"/>
    <property type="match status" value="1"/>
</dbReference>
<feature type="signal peptide" evidence="12">
    <location>
        <begin position="1"/>
        <end position="25"/>
    </location>
</feature>
<dbReference type="Pfam" id="PF05662">
    <property type="entry name" value="YadA_stalk"/>
    <property type="match status" value="1"/>
</dbReference>
<keyword evidence="10" id="KW-0998">Cell outer membrane</keyword>
<dbReference type="Pfam" id="PF05658">
    <property type="entry name" value="YadA_head"/>
    <property type="match status" value="3"/>
</dbReference>
<feature type="coiled-coil region" evidence="11">
    <location>
        <begin position="1031"/>
        <end position="1072"/>
    </location>
</feature>
<reference evidence="16 17" key="1">
    <citation type="journal article" date="2021" name="Sci. Rep.">
        <title>The distribution of antibiotic resistance genes in chicken gut microbiota commensals.</title>
        <authorList>
            <person name="Juricova H."/>
            <person name="Matiasovicova J."/>
            <person name="Kubasova T."/>
            <person name="Cejkova D."/>
            <person name="Rychlik I."/>
        </authorList>
    </citation>
    <scope>NUCLEOTIDE SEQUENCE [LARGE SCALE GENOMIC DNA]</scope>
    <source>
        <strain evidence="16 17">An537</strain>
    </source>
</reference>
<dbReference type="Proteomes" id="UP000707138">
    <property type="component" value="Unassembled WGS sequence"/>
</dbReference>
<evidence type="ECO:0000256" key="5">
    <source>
        <dbReference type="ARBA" id="ARBA00022452"/>
    </source>
</evidence>
<feature type="domain" description="Trimeric autotransporter adhesin YadA-like C-terminal membrane anchor" evidence="13">
    <location>
        <begin position="965"/>
        <end position="1018"/>
    </location>
</feature>
<comment type="caution">
    <text evidence="16">The sequence shown here is derived from an EMBL/GenBank/DDBJ whole genome shotgun (WGS) entry which is preliminary data.</text>
</comment>
<evidence type="ECO:0000256" key="6">
    <source>
        <dbReference type="ARBA" id="ARBA00022692"/>
    </source>
</evidence>
<evidence type="ECO:0000259" key="15">
    <source>
        <dbReference type="Pfam" id="PF05662"/>
    </source>
</evidence>
<comment type="similarity">
    <text evidence="3">Belongs to the autotransporter-2 (AT-2) (TC 1.B.40) family.</text>
</comment>
<keyword evidence="6" id="KW-0812">Transmembrane</keyword>
<evidence type="ECO:0000256" key="4">
    <source>
        <dbReference type="ARBA" id="ARBA00022448"/>
    </source>
</evidence>
<feature type="coiled-coil region" evidence="11">
    <location>
        <begin position="86"/>
        <end position="126"/>
    </location>
</feature>
<evidence type="ECO:0000259" key="13">
    <source>
        <dbReference type="Pfam" id="PF03895"/>
    </source>
</evidence>
<dbReference type="InterPro" id="IPR005594">
    <property type="entry name" value="YadA_C"/>
</dbReference>
<feature type="coiled-coil region" evidence="11">
    <location>
        <begin position="467"/>
        <end position="538"/>
    </location>
</feature>
<evidence type="ECO:0000256" key="12">
    <source>
        <dbReference type="SAM" id="SignalP"/>
    </source>
</evidence>
<name>A0ABS2GCK8_9FIRM</name>
<feature type="chain" id="PRO_5046738051" evidence="12">
    <location>
        <begin position="26"/>
        <end position="1073"/>
    </location>
</feature>
<keyword evidence="7 12" id="KW-0732">Signal</keyword>
<organism evidence="16 17">
    <name type="scientific">Veillonella magna</name>
    <dbReference type="NCBI Taxonomy" id="464322"/>
    <lineage>
        <taxon>Bacteria</taxon>
        <taxon>Bacillati</taxon>
        <taxon>Bacillota</taxon>
        <taxon>Negativicutes</taxon>
        <taxon>Veillonellales</taxon>
        <taxon>Veillonellaceae</taxon>
        <taxon>Veillonella</taxon>
    </lineage>
</organism>
<gene>
    <name evidence="16" type="ORF">H6A01_00910</name>
</gene>
<proteinExistence type="inferred from homology"/>
<dbReference type="Gene3D" id="3.30.1300.30">
    <property type="entry name" value="GSPII I/J protein-like"/>
    <property type="match status" value="1"/>
</dbReference>
<keyword evidence="5" id="KW-1134">Transmembrane beta strand</keyword>
<evidence type="ECO:0000256" key="10">
    <source>
        <dbReference type="ARBA" id="ARBA00023237"/>
    </source>
</evidence>
<dbReference type="Gene3D" id="1.20.5.170">
    <property type="match status" value="1"/>
</dbReference>
<dbReference type="Gene3D" id="2.150.10.10">
    <property type="entry name" value="Serralysin-like metalloprotease, C-terminal"/>
    <property type="match status" value="1"/>
</dbReference>
<feature type="domain" description="Trimeric autotransporter adhesin YadA-like head" evidence="14">
    <location>
        <begin position="68"/>
        <end position="86"/>
    </location>
</feature>
<evidence type="ECO:0000313" key="17">
    <source>
        <dbReference type="Proteomes" id="UP000707138"/>
    </source>
</evidence>
<dbReference type="PANTHER" id="PTHR45615">
    <property type="entry name" value="MYOSIN HEAVY CHAIN, NON-MUSCLE"/>
    <property type="match status" value="1"/>
</dbReference>
<keyword evidence="11" id="KW-0175">Coiled coil</keyword>
<dbReference type="InterPro" id="IPR045584">
    <property type="entry name" value="Pilin-like"/>
</dbReference>
<evidence type="ECO:0000256" key="7">
    <source>
        <dbReference type="ARBA" id="ARBA00022729"/>
    </source>
</evidence>
<keyword evidence="8" id="KW-0653">Protein transport</keyword>
<comment type="subcellular location">
    <subcellularLocation>
        <location evidence="2">Cell outer membrane</location>
    </subcellularLocation>
    <subcellularLocation>
        <location evidence="1">Cell surface</location>
    </subcellularLocation>
</comment>
<sequence>MKKKKSHVAALLAVTALTSIPGVFAADTGTAVATEAPTYVDITINNIKEDTGLELGTGARARGNGSIATGTNSLALGKNAVATGGNETQTSILDKLEQNKQRLQEIQTAQETTDRLMKEVQDIRKQQADVIEAGERVKQVRQSKATAKTAWDTALKAYNDAVASSAADIQAAQSKIDDFNSRLTAVSRIPNVDISSEEGITRAATQFKSMVEDGTSMNMDIDFYKDYITSYYKAEGDLRNSKLIISKTDNSAYIYNYYSSNWSANVERENIKNPYINLPNNSTSYLRYGIGINEGALSFTATEGAMQRTAFVNDPSITPPSGNLLYFNPDTDIATEAEWKKFYELAPQYKIALKQYIDNTNDPFMTSEVKTASLNLLNTKIDIWTKNIDAAYYQGQYEATHNTIWLDKKKQALDEYNMLISQFESLPSASGIKSQVIENYRKTHITDIQERNKVTTDTLTSELSKALNINKDAVQQIQNKLANLKQQADEAKQTYENINPSAADVALAAQYDQVMQDLLNKSNSLKAEQERLNALKKALTLNDLTNVGENAMAIGTDALSTGSNSMAIGTNTISTGENSIAIGKGSAVTGTNSIAVGTGHIVIGNNAGTFGDPSTIYGDGSYAIGNNNTIGSATTPHTVGTNTFVLGNDVTTTANNAVILGYGSTGRDNTVSVGKAGAERKIIHVADATLSSSSTDAVTGRQLWATNENISGFSKQITKNAESLKGLSTSVSNSLESIAAMSDGLSTMDTTKADASLTNLSEAGKTVISEAATAAVQNYMKSLKNEATTAPTMNRLQVRAFAPTRLNTSYLTTSLLALPSLSSEPAGDVTAEELAVKADRTYVDTKLSQKADIDSIYTKAETDRKLSKKADFTDMTARFASVDSKLNQKADKDSVYTKTETDTKVLQSTMSAMQYAEQYADQRDAELATSFREQLSQTKSELTRDINRVGAGAAALTALHPGDFDPDNKFEFSAGYGHYKGANAGAIGAYYHPNEDTLVSLAGTVGNGSPMVNAGVTFKVGSGNSQNTFSKTRLTKELRTVKEENEQLRAQNERLADDVETLKQQVERLMKQK</sequence>
<keyword evidence="4" id="KW-0813">Transport</keyword>
<feature type="domain" description="Trimeric autotransporter adhesin YadA-like head" evidence="14">
    <location>
        <begin position="575"/>
        <end position="599"/>
    </location>
</feature>
<accession>A0ABS2GCK8</accession>
<evidence type="ECO:0000256" key="2">
    <source>
        <dbReference type="ARBA" id="ARBA00004442"/>
    </source>
</evidence>
<evidence type="ECO:0000256" key="9">
    <source>
        <dbReference type="ARBA" id="ARBA00023136"/>
    </source>
</evidence>
<evidence type="ECO:0000313" key="16">
    <source>
        <dbReference type="EMBL" id="MBM6911886.1"/>
    </source>
</evidence>
<dbReference type="EMBL" id="JACJLA010000001">
    <property type="protein sequence ID" value="MBM6911886.1"/>
    <property type="molecule type" value="Genomic_DNA"/>
</dbReference>
<keyword evidence="17" id="KW-1185">Reference proteome</keyword>
<evidence type="ECO:0000259" key="14">
    <source>
        <dbReference type="Pfam" id="PF05658"/>
    </source>
</evidence>
<dbReference type="Pfam" id="PF03895">
    <property type="entry name" value="YadA_anchor"/>
    <property type="match status" value="1"/>
</dbReference>
<evidence type="ECO:0000256" key="1">
    <source>
        <dbReference type="ARBA" id="ARBA00004241"/>
    </source>
</evidence>
<evidence type="ECO:0000256" key="3">
    <source>
        <dbReference type="ARBA" id="ARBA00005848"/>
    </source>
</evidence>
<dbReference type="RefSeq" id="WP_205087202.1">
    <property type="nucleotide sequence ID" value="NZ_JACJLA010000001.1"/>
</dbReference>
<dbReference type="PANTHER" id="PTHR45615:SF66">
    <property type="entry name" value="CARD DOMAIN-CONTAINING PROTEIN"/>
    <property type="match status" value="1"/>
</dbReference>
<dbReference type="InterPro" id="IPR008635">
    <property type="entry name" value="Coiled_stalk_dom"/>
</dbReference>
<feature type="domain" description="Trimeric autotransporter adhesin YadA-like stalk" evidence="15">
    <location>
        <begin position="681"/>
        <end position="720"/>
    </location>
</feature>